<feature type="region of interest" description="Disordered" evidence="1">
    <location>
        <begin position="122"/>
        <end position="150"/>
    </location>
</feature>
<organism evidence="2 3">
    <name type="scientific">Aplosporella prunicola CBS 121167</name>
    <dbReference type="NCBI Taxonomy" id="1176127"/>
    <lineage>
        <taxon>Eukaryota</taxon>
        <taxon>Fungi</taxon>
        <taxon>Dikarya</taxon>
        <taxon>Ascomycota</taxon>
        <taxon>Pezizomycotina</taxon>
        <taxon>Dothideomycetes</taxon>
        <taxon>Dothideomycetes incertae sedis</taxon>
        <taxon>Botryosphaeriales</taxon>
        <taxon>Aplosporellaceae</taxon>
        <taxon>Aplosporella</taxon>
    </lineage>
</organism>
<dbReference type="Proteomes" id="UP000799438">
    <property type="component" value="Unassembled WGS sequence"/>
</dbReference>
<protein>
    <submittedName>
        <fullName evidence="2">Uncharacterized protein</fullName>
    </submittedName>
</protein>
<keyword evidence="3" id="KW-1185">Reference proteome</keyword>
<evidence type="ECO:0000313" key="2">
    <source>
        <dbReference type="EMBL" id="KAF2137652.1"/>
    </source>
</evidence>
<dbReference type="GeneID" id="54292380"/>
<dbReference type="EMBL" id="ML995501">
    <property type="protein sequence ID" value="KAF2137652.1"/>
    <property type="molecule type" value="Genomic_DNA"/>
</dbReference>
<reference evidence="2" key="1">
    <citation type="journal article" date="2020" name="Stud. Mycol.">
        <title>101 Dothideomycetes genomes: a test case for predicting lifestyles and emergence of pathogens.</title>
        <authorList>
            <person name="Haridas S."/>
            <person name="Albert R."/>
            <person name="Binder M."/>
            <person name="Bloem J."/>
            <person name="Labutti K."/>
            <person name="Salamov A."/>
            <person name="Andreopoulos B."/>
            <person name="Baker S."/>
            <person name="Barry K."/>
            <person name="Bills G."/>
            <person name="Bluhm B."/>
            <person name="Cannon C."/>
            <person name="Castanera R."/>
            <person name="Culley D."/>
            <person name="Daum C."/>
            <person name="Ezra D."/>
            <person name="Gonzalez J."/>
            <person name="Henrissat B."/>
            <person name="Kuo A."/>
            <person name="Liang C."/>
            <person name="Lipzen A."/>
            <person name="Lutzoni F."/>
            <person name="Magnuson J."/>
            <person name="Mondo S."/>
            <person name="Nolan M."/>
            <person name="Ohm R."/>
            <person name="Pangilinan J."/>
            <person name="Park H.-J."/>
            <person name="Ramirez L."/>
            <person name="Alfaro M."/>
            <person name="Sun H."/>
            <person name="Tritt A."/>
            <person name="Yoshinaga Y."/>
            <person name="Zwiers L.-H."/>
            <person name="Turgeon B."/>
            <person name="Goodwin S."/>
            <person name="Spatafora J."/>
            <person name="Crous P."/>
            <person name="Grigoriev I."/>
        </authorList>
    </citation>
    <scope>NUCLEOTIDE SEQUENCE</scope>
    <source>
        <strain evidence="2">CBS 121167</strain>
    </source>
</reference>
<dbReference type="AlphaFoldDB" id="A0A6A6B0E6"/>
<evidence type="ECO:0000313" key="3">
    <source>
        <dbReference type="Proteomes" id="UP000799438"/>
    </source>
</evidence>
<dbReference type="RefSeq" id="XP_033393367.1">
    <property type="nucleotide sequence ID" value="XM_033534890.1"/>
</dbReference>
<proteinExistence type="predicted"/>
<gene>
    <name evidence="2" type="ORF">K452DRAFT_100377</name>
</gene>
<evidence type="ECO:0000256" key="1">
    <source>
        <dbReference type="SAM" id="MobiDB-lite"/>
    </source>
</evidence>
<sequence length="150" mass="16191">MCSEDSCYPPDLAAILCYKAYPTLVSAVTPAELTSESKIEPDLLRSGIRLAASANAHCWMSKIGIVLPTESQSSEASSGPTGFGFGFAIPEYPTRPTIVHSRPLFHLKTNDWMHPSQRCVSSSGGNRWGEGSAQNLNQAAKEHILPSSRN</sequence>
<name>A0A6A6B0E6_9PEZI</name>
<accession>A0A6A6B0E6</accession>